<feature type="binding site" evidence="6">
    <location>
        <begin position="15"/>
        <end position="20"/>
    </location>
    <ligand>
        <name>NADP(+)</name>
        <dbReference type="ChEBI" id="CHEBI:58349"/>
    </ligand>
</feature>
<dbReference type="GO" id="GO:0004735">
    <property type="term" value="F:pyrroline-5-carboxylate reductase activity"/>
    <property type="evidence" value="ECO:0007669"/>
    <property type="project" value="UniProtKB-UniRule"/>
</dbReference>
<evidence type="ECO:0000256" key="2">
    <source>
        <dbReference type="ARBA" id="ARBA00022857"/>
    </source>
</evidence>
<evidence type="ECO:0000256" key="3">
    <source>
        <dbReference type="ARBA" id="ARBA00023002"/>
    </source>
</evidence>
<dbReference type="FunFam" id="1.10.3730.10:FF:000001">
    <property type="entry name" value="Pyrroline-5-carboxylate reductase"/>
    <property type="match status" value="1"/>
</dbReference>
<dbReference type="HAMAP" id="MF_01925">
    <property type="entry name" value="P5C_reductase"/>
    <property type="match status" value="1"/>
</dbReference>
<dbReference type="InParanoid" id="A0A6N7F020"/>
<keyword evidence="4" id="KW-0963">Cytoplasm</keyword>
<dbReference type="PROSITE" id="PS00521">
    <property type="entry name" value="P5CR"/>
    <property type="match status" value="1"/>
</dbReference>
<evidence type="ECO:0000259" key="8">
    <source>
        <dbReference type="Pfam" id="PF03807"/>
    </source>
</evidence>
<comment type="subcellular location">
    <subcellularLocation>
        <location evidence="4">Cytoplasm</location>
    </subcellularLocation>
</comment>
<dbReference type="InterPro" id="IPR008927">
    <property type="entry name" value="6-PGluconate_DH-like_C_sf"/>
</dbReference>
<evidence type="ECO:0000256" key="1">
    <source>
        <dbReference type="ARBA" id="ARBA00005525"/>
    </source>
</evidence>
<comment type="function">
    <text evidence="4">Catalyzes the reduction of 1-pyrroline-5-carboxylate (PCA) to L-proline.</text>
</comment>
<dbReference type="AlphaFoldDB" id="A0A6N7F020"/>
<name>A0A6N7F020_9GAMM</name>
<dbReference type="PANTHER" id="PTHR11645">
    <property type="entry name" value="PYRROLINE-5-CARBOXYLATE REDUCTASE"/>
    <property type="match status" value="1"/>
</dbReference>
<dbReference type="PIRSF" id="PIRSF000193">
    <property type="entry name" value="Pyrrol-5-carb_rd"/>
    <property type="match status" value="1"/>
</dbReference>
<feature type="binding site" evidence="6">
    <location>
        <begin position="75"/>
        <end position="78"/>
    </location>
    <ligand>
        <name>NADP(+)</name>
        <dbReference type="ChEBI" id="CHEBI:58349"/>
    </ligand>
</feature>
<comment type="similarity">
    <text evidence="1 4 7">Belongs to the pyrroline-5-carboxylate reductase family.</text>
</comment>
<dbReference type="GO" id="GO:0055129">
    <property type="term" value="P:L-proline biosynthetic process"/>
    <property type="evidence" value="ECO:0007669"/>
    <property type="project" value="UniProtKB-UniRule"/>
</dbReference>
<dbReference type="GO" id="GO:0005737">
    <property type="term" value="C:cytoplasm"/>
    <property type="evidence" value="ECO:0007669"/>
    <property type="project" value="UniProtKB-SubCell"/>
</dbReference>
<dbReference type="Proteomes" id="UP000471298">
    <property type="component" value="Unassembled WGS sequence"/>
</dbReference>
<dbReference type="EC" id="1.5.1.2" evidence="4 5"/>
<sequence>MENKAINSAYQYAFIGAGNMAQAMMAGLIRQGLAPARIIASTKTVASSEKLTASFGVKAVQDNSLCLDADTIILAVKPQVLKAVLNEIDRQKLQEKLVITVIAGIPAAFYYDLIGSRLRLVRLMPNTPSLIEAGMTGAFAGENCSADDRETAKTLLQGIGQCLWVQTEQGIDYVNAISGSGPAYFYYFIQCIAKKGEALGLSYEDAETLAIQTALGTSQLCLEQSDGNPERLQSLIDQVTSKGGTTIEAIDSFKRNNLSAIVDEAIQACYDRALAIGETYTK</sequence>
<dbReference type="PANTHER" id="PTHR11645:SF0">
    <property type="entry name" value="PYRROLINE-5-CARBOXYLATE REDUCTASE 3"/>
    <property type="match status" value="1"/>
</dbReference>
<keyword evidence="4 7" id="KW-0028">Amino-acid biosynthesis</keyword>
<dbReference type="InterPro" id="IPR000304">
    <property type="entry name" value="Pyrroline-COOH_reductase"/>
</dbReference>
<keyword evidence="11" id="KW-1185">Reference proteome</keyword>
<dbReference type="Gene3D" id="1.10.3730.10">
    <property type="entry name" value="ProC C-terminal domain-like"/>
    <property type="match status" value="1"/>
</dbReference>
<organism evidence="10 11">
    <name type="scientific">Ostreibacterium oceani</name>
    <dbReference type="NCBI Taxonomy" id="2654998"/>
    <lineage>
        <taxon>Bacteria</taxon>
        <taxon>Pseudomonadati</taxon>
        <taxon>Pseudomonadota</taxon>
        <taxon>Gammaproteobacteria</taxon>
        <taxon>Cardiobacteriales</taxon>
        <taxon>Ostreibacteriaceae</taxon>
        <taxon>Ostreibacterium</taxon>
    </lineage>
</organism>
<dbReference type="InterPro" id="IPR028939">
    <property type="entry name" value="P5C_Rdtase_cat_N"/>
</dbReference>
<dbReference type="Pfam" id="PF14748">
    <property type="entry name" value="P5CR_dimer"/>
    <property type="match status" value="1"/>
</dbReference>
<evidence type="ECO:0000259" key="9">
    <source>
        <dbReference type="Pfam" id="PF14748"/>
    </source>
</evidence>
<dbReference type="InterPro" id="IPR036291">
    <property type="entry name" value="NAD(P)-bd_dom_sf"/>
</dbReference>
<comment type="catalytic activity">
    <reaction evidence="4 7">
        <text>L-proline + NADP(+) = (S)-1-pyrroline-5-carboxylate + NADPH + 2 H(+)</text>
        <dbReference type="Rhea" id="RHEA:14109"/>
        <dbReference type="ChEBI" id="CHEBI:15378"/>
        <dbReference type="ChEBI" id="CHEBI:17388"/>
        <dbReference type="ChEBI" id="CHEBI:57783"/>
        <dbReference type="ChEBI" id="CHEBI:58349"/>
        <dbReference type="ChEBI" id="CHEBI:60039"/>
        <dbReference type="EC" id="1.5.1.2"/>
    </reaction>
</comment>
<keyword evidence="2 4" id="KW-0521">NADP</keyword>
<dbReference type="Pfam" id="PF03807">
    <property type="entry name" value="F420_oxidored"/>
    <property type="match status" value="1"/>
</dbReference>
<evidence type="ECO:0000256" key="6">
    <source>
        <dbReference type="PIRSR" id="PIRSR000193-1"/>
    </source>
</evidence>
<dbReference type="Gene3D" id="3.40.50.720">
    <property type="entry name" value="NAD(P)-binding Rossmann-like Domain"/>
    <property type="match status" value="1"/>
</dbReference>
<proteinExistence type="inferred from homology"/>
<evidence type="ECO:0000313" key="11">
    <source>
        <dbReference type="Proteomes" id="UP000471298"/>
    </source>
</evidence>
<dbReference type="UniPathway" id="UPA00098">
    <property type="reaction ID" value="UER00361"/>
</dbReference>
<evidence type="ECO:0000256" key="5">
    <source>
        <dbReference type="NCBIfam" id="TIGR00112"/>
    </source>
</evidence>
<feature type="domain" description="Pyrroline-5-carboxylate reductase dimerisation" evidence="9">
    <location>
        <begin position="168"/>
        <end position="273"/>
    </location>
</feature>
<reference evidence="10 11" key="1">
    <citation type="submission" date="2019-10" db="EMBL/GenBank/DDBJ databases">
        <title>Cardiobacteriales fam. a chemoheterotrophic member of the order Cardiobacteriales, and proposal of Cardiobacteriales fam. nov.</title>
        <authorList>
            <person name="Wang C."/>
        </authorList>
    </citation>
    <scope>NUCLEOTIDE SEQUENCE [LARGE SCALE GENOMIC DNA]</scope>
    <source>
        <strain evidence="10 11">ML27</strain>
    </source>
</reference>
<evidence type="ECO:0000313" key="10">
    <source>
        <dbReference type="EMBL" id="MPV86747.1"/>
    </source>
</evidence>
<dbReference type="InterPro" id="IPR029036">
    <property type="entry name" value="P5CR_dimer"/>
</dbReference>
<dbReference type="NCBIfam" id="TIGR00112">
    <property type="entry name" value="proC"/>
    <property type="match status" value="1"/>
</dbReference>
<comment type="pathway">
    <text evidence="4 7">Amino-acid biosynthesis; L-proline biosynthesis; L-proline from L-glutamate 5-semialdehyde: step 1/1.</text>
</comment>
<evidence type="ECO:0000256" key="7">
    <source>
        <dbReference type="RuleBase" id="RU003903"/>
    </source>
</evidence>
<feature type="domain" description="Pyrroline-5-carboxylate reductase catalytic N-terminal" evidence="8">
    <location>
        <begin position="12"/>
        <end position="104"/>
    </location>
</feature>
<keyword evidence="3 4" id="KW-0560">Oxidoreductase</keyword>
<feature type="binding site" evidence="6">
    <location>
        <position position="63"/>
    </location>
    <ligand>
        <name>NADPH</name>
        <dbReference type="ChEBI" id="CHEBI:57783"/>
    </ligand>
</feature>
<dbReference type="RefSeq" id="WP_152810738.1">
    <property type="nucleotide sequence ID" value="NZ_WHNW01000010.1"/>
</dbReference>
<comment type="caution">
    <text evidence="10">The sequence shown here is derived from an EMBL/GenBank/DDBJ whole genome shotgun (WGS) entry which is preliminary data.</text>
</comment>
<dbReference type="FunCoup" id="A0A6N7F020">
    <property type="interactions" value="447"/>
</dbReference>
<comment type="catalytic activity">
    <reaction evidence="4">
        <text>L-proline + NAD(+) = (S)-1-pyrroline-5-carboxylate + NADH + 2 H(+)</text>
        <dbReference type="Rhea" id="RHEA:14105"/>
        <dbReference type="ChEBI" id="CHEBI:15378"/>
        <dbReference type="ChEBI" id="CHEBI:17388"/>
        <dbReference type="ChEBI" id="CHEBI:57540"/>
        <dbReference type="ChEBI" id="CHEBI:57945"/>
        <dbReference type="ChEBI" id="CHEBI:60039"/>
        <dbReference type="EC" id="1.5.1.2"/>
    </reaction>
</comment>
<dbReference type="SUPFAM" id="SSF48179">
    <property type="entry name" value="6-phosphogluconate dehydrogenase C-terminal domain-like"/>
    <property type="match status" value="1"/>
</dbReference>
<dbReference type="InterPro" id="IPR053790">
    <property type="entry name" value="P5CR-like_CS"/>
</dbReference>
<protein>
    <recommendedName>
        <fullName evidence="4 5">Pyrroline-5-carboxylate reductase</fullName>
        <shortName evidence="4">P5C reductase</shortName>
        <shortName evidence="4">P5CR</shortName>
        <ecNumber evidence="4 5">1.5.1.2</ecNumber>
    </recommendedName>
    <alternativeName>
        <fullName evidence="4">PCA reductase</fullName>
    </alternativeName>
</protein>
<gene>
    <name evidence="4" type="primary">proC</name>
    <name evidence="10" type="ORF">GCU85_08420</name>
</gene>
<dbReference type="EMBL" id="WHNW01000010">
    <property type="protein sequence ID" value="MPV86747.1"/>
    <property type="molecule type" value="Genomic_DNA"/>
</dbReference>
<evidence type="ECO:0000256" key="4">
    <source>
        <dbReference type="HAMAP-Rule" id="MF_01925"/>
    </source>
</evidence>
<dbReference type="SUPFAM" id="SSF51735">
    <property type="entry name" value="NAD(P)-binding Rossmann-fold domains"/>
    <property type="match status" value="1"/>
</dbReference>
<keyword evidence="4 7" id="KW-0641">Proline biosynthesis</keyword>
<accession>A0A6N7F020</accession>